<evidence type="ECO:0000313" key="2">
    <source>
        <dbReference type="EMBL" id="JAH04131.1"/>
    </source>
</evidence>
<name>A0A0E9PHM9_ANGAN</name>
<organism evidence="2">
    <name type="scientific">Anguilla anguilla</name>
    <name type="common">European freshwater eel</name>
    <name type="synonym">Muraena anguilla</name>
    <dbReference type="NCBI Taxonomy" id="7936"/>
    <lineage>
        <taxon>Eukaryota</taxon>
        <taxon>Metazoa</taxon>
        <taxon>Chordata</taxon>
        <taxon>Craniata</taxon>
        <taxon>Vertebrata</taxon>
        <taxon>Euteleostomi</taxon>
        <taxon>Actinopterygii</taxon>
        <taxon>Neopterygii</taxon>
        <taxon>Teleostei</taxon>
        <taxon>Anguilliformes</taxon>
        <taxon>Anguillidae</taxon>
        <taxon>Anguilla</taxon>
    </lineage>
</organism>
<proteinExistence type="predicted"/>
<dbReference type="AlphaFoldDB" id="A0A0E9PHM9"/>
<reference evidence="2" key="2">
    <citation type="journal article" date="2015" name="Fish Shellfish Immunol.">
        <title>Early steps in the European eel (Anguilla anguilla)-Vibrio vulnificus interaction in the gills: Role of the RtxA13 toxin.</title>
        <authorList>
            <person name="Callol A."/>
            <person name="Pajuelo D."/>
            <person name="Ebbesson L."/>
            <person name="Teles M."/>
            <person name="MacKenzie S."/>
            <person name="Amaro C."/>
        </authorList>
    </citation>
    <scope>NUCLEOTIDE SEQUENCE</scope>
</reference>
<accession>A0A0E9PHM9</accession>
<sequence>MDTKQQPESALAAPSSRADAHPSQTEGFGF</sequence>
<feature type="region of interest" description="Disordered" evidence="1">
    <location>
        <begin position="1"/>
        <end position="30"/>
    </location>
</feature>
<dbReference type="EMBL" id="GBXM01104446">
    <property type="protein sequence ID" value="JAH04131.1"/>
    <property type="molecule type" value="Transcribed_RNA"/>
</dbReference>
<protein>
    <submittedName>
        <fullName evidence="2">Uncharacterized protein</fullName>
    </submittedName>
</protein>
<evidence type="ECO:0000256" key="1">
    <source>
        <dbReference type="SAM" id="MobiDB-lite"/>
    </source>
</evidence>
<reference evidence="2" key="1">
    <citation type="submission" date="2014-11" db="EMBL/GenBank/DDBJ databases">
        <authorList>
            <person name="Amaro Gonzalez C."/>
        </authorList>
    </citation>
    <scope>NUCLEOTIDE SEQUENCE</scope>
</reference>